<dbReference type="InterPro" id="IPR003115">
    <property type="entry name" value="ParB_N"/>
</dbReference>
<dbReference type="Pfam" id="PF23552">
    <property type="entry name" value="ParB_C"/>
    <property type="match status" value="1"/>
</dbReference>
<keyword evidence="7" id="KW-1185">Reference proteome</keyword>
<dbReference type="GO" id="GO:0007059">
    <property type="term" value="P:chromosome segregation"/>
    <property type="evidence" value="ECO:0007669"/>
    <property type="project" value="UniProtKB-KW"/>
</dbReference>
<dbReference type="InterPro" id="IPR050336">
    <property type="entry name" value="Chromosome_partition/occlusion"/>
</dbReference>
<evidence type="ECO:0000256" key="2">
    <source>
        <dbReference type="ARBA" id="ARBA00006295"/>
    </source>
</evidence>
<organism evidence="6 7">
    <name type="scientific">Atopococcus tabaci</name>
    <dbReference type="NCBI Taxonomy" id="269774"/>
    <lineage>
        <taxon>Bacteria</taxon>
        <taxon>Bacillati</taxon>
        <taxon>Bacillota</taxon>
        <taxon>Bacilli</taxon>
        <taxon>Lactobacillales</taxon>
        <taxon>Carnobacteriaceae</taxon>
        <taxon>Atopococcus</taxon>
    </lineage>
</organism>
<feature type="domain" description="ParB-like N-terminal" evidence="5">
    <location>
        <begin position="31"/>
        <end position="121"/>
    </location>
</feature>
<evidence type="ECO:0000256" key="1">
    <source>
        <dbReference type="ARBA" id="ARBA00004453"/>
    </source>
</evidence>
<evidence type="ECO:0000259" key="5">
    <source>
        <dbReference type="SMART" id="SM00470"/>
    </source>
</evidence>
<dbReference type="InterPro" id="IPR057240">
    <property type="entry name" value="ParB_dimer_C"/>
</dbReference>
<dbReference type="SUPFAM" id="SSF110849">
    <property type="entry name" value="ParB/Sulfiredoxin"/>
    <property type="match status" value="1"/>
</dbReference>
<dbReference type="Pfam" id="PF02195">
    <property type="entry name" value="ParB_N"/>
    <property type="match status" value="1"/>
</dbReference>
<dbReference type="FunFam" id="3.90.1530.30:FF:000001">
    <property type="entry name" value="Chromosome partitioning protein ParB"/>
    <property type="match status" value="1"/>
</dbReference>
<dbReference type="AlphaFoldDB" id="A0AA43UCJ5"/>
<dbReference type="Gene3D" id="1.10.10.2830">
    <property type="match status" value="1"/>
</dbReference>
<dbReference type="GO" id="GO:0009295">
    <property type="term" value="C:nucleoid"/>
    <property type="evidence" value="ECO:0007669"/>
    <property type="project" value="UniProtKB-SubCell"/>
</dbReference>
<keyword evidence="4" id="KW-0238">DNA-binding</keyword>
<dbReference type="NCBIfam" id="TIGR00180">
    <property type="entry name" value="parB_part"/>
    <property type="match status" value="1"/>
</dbReference>
<name>A0AA43UCJ5_9LACT</name>
<dbReference type="CDD" id="cd16393">
    <property type="entry name" value="SPO0J_N"/>
    <property type="match status" value="1"/>
</dbReference>
<dbReference type="GO" id="GO:0045881">
    <property type="term" value="P:positive regulation of sporulation resulting in formation of a cellular spore"/>
    <property type="evidence" value="ECO:0007669"/>
    <property type="project" value="TreeGrafter"/>
</dbReference>
<keyword evidence="3" id="KW-0159">Chromosome partition</keyword>
<dbReference type="PANTHER" id="PTHR33375">
    <property type="entry name" value="CHROMOSOME-PARTITIONING PROTEIN PARB-RELATED"/>
    <property type="match status" value="1"/>
</dbReference>
<comment type="caution">
    <text evidence="6">The sequence shown here is derived from an EMBL/GenBank/DDBJ whole genome shotgun (WGS) entry which is preliminary data.</text>
</comment>
<dbReference type="SMART" id="SM00470">
    <property type="entry name" value="ParB"/>
    <property type="match status" value="1"/>
</dbReference>
<dbReference type="Gene3D" id="3.90.1530.30">
    <property type="match status" value="1"/>
</dbReference>
<evidence type="ECO:0000256" key="4">
    <source>
        <dbReference type="ARBA" id="ARBA00023125"/>
    </source>
</evidence>
<dbReference type="FunFam" id="1.10.10.2830:FF:000001">
    <property type="entry name" value="Chromosome partitioning protein ParB"/>
    <property type="match status" value="1"/>
</dbReference>
<proteinExistence type="inferred from homology"/>
<dbReference type="PANTHER" id="PTHR33375:SF1">
    <property type="entry name" value="CHROMOSOME-PARTITIONING PROTEIN PARB-RELATED"/>
    <property type="match status" value="1"/>
</dbReference>
<evidence type="ECO:0000313" key="6">
    <source>
        <dbReference type="EMBL" id="MDO5457467.1"/>
    </source>
</evidence>
<dbReference type="InterPro" id="IPR004437">
    <property type="entry name" value="ParB/RepB/Spo0J"/>
</dbReference>
<dbReference type="InterPro" id="IPR041468">
    <property type="entry name" value="HTH_ParB/Spo0J"/>
</dbReference>
<sequence>MEKNKGLGRGIDALFQEINETNTLKDESMIQEIPLDEIRPNPHQPRLHFDKVALQELSDSIKQSGVLQPIVLRASSVTGYEIVAGERRVRASKLAGKSTIPAIVRQLSEEEMIELAILENLQREDLTALEEAEAYSMMMEKLSLTQSEVAARLGKSRPHITNSLRLLKLPNQVKDMLNQEKISMGIARTLLGLKDKALIIPFAEQAVREDLTVRQLEKTVSRMNQEKISDSKIANKTIEKPNYIKASEGLLVEKLGTDVNIDNRNNGEGKIIIEYTSEDDLTRILEALDIILD</sequence>
<dbReference type="SUPFAM" id="SSF109709">
    <property type="entry name" value="KorB DNA-binding domain-like"/>
    <property type="match status" value="1"/>
</dbReference>
<dbReference type="GO" id="GO:0005694">
    <property type="term" value="C:chromosome"/>
    <property type="evidence" value="ECO:0007669"/>
    <property type="project" value="TreeGrafter"/>
</dbReference>
<evidence type="ECO:0000313" key="7">
    <source>
        <dbReference type="Proteomes" id="UP001171751"/>
    </source>
</evidence>
<reference evidence="6" key="1">
    <citation type="submission" date="2023-07" db="EMBL/GenBank/DDBJ databases">
        <title>Between Cages and Wild: Unraveling the Impact of Captivity on Animal Microbiomes and Antimicrobial Resistance.</title>
        <authorList>
            <person name="Schmartz G.P."/>
            <person name="Rehner J."/>
            <person name="Schuff M.J."/>
            <person name="Becker S.L."/>
            <person name="Kravczyk M."/>
            <person name="Gurevich A."/>
            <person name="Francke R."/>
            <person name="Mueller R."/>
            <person name="Keller V."/>
            <person name="Keller A."/>
        </authorList>
    </citation>
    <scope>NUCLEOTIDE SEQUENCE</scope>
    <source>
        <strain evidence="6">S39M_St_73</strain>
    </source>
</reference>
<accession>A0AA43UCJ5</accession>
<dbReference type="GO" id="GO:0003677">
    <property type="term" value="F:DNA binding"/>
    <property type="evidence" value="ECO:0007669"/>
    <property type="project" value="UniProtKB-KW"/>
</dbReference>
<dbReference type="InterPro" id="IPR036086">
    <property type="entry name" value="ParB/Sulfiredoxin_sf"/>
</dbReference>
<protein>
    <submittedName>
        <fullName evidence="6">ParB/RepB/Spo0J family partition protein</fullName>
    </submittedName>
</protein>
<evidence type="ECO:0000256" key="3">
    <source>
        <dbReference type="ARBA" id="ARBA00022829"/>
    </source>
</evidence>
<comment type="subcellular location">
    <subcellularLocation>
        <location evidence="1">Cytoplasm</location>
        <location evidence="1">Nucleoid</location>
    </subcellularLocation>
</comment>
<dbReference type="EMBL" id="JAUNQW010000012">
    <property type="protein sequence ID" value="MDO5457467.1"/>
    <property type="molecule type" value="Genomic_DNA"/>
</dbReference>
<gene>
    <name evidence="6" type="ORF">Q4F26_03895</name>
</gene>
<dbReference type="Proteomes" id="UP001171751">
    <property type="component" value="Unassembled WGS sequence"/>
</dbReference>
<dbReference type="Pfam" id="PF17762">
    <property type="entry name" value="HTH_ParB"/>
    <property type="match status" value="1"/>
</dbReference>
<comment type="similarity">
    <text evidence="2">Belongs to the ParB family.</text>
</comment>